<dbReference type="EMBL" id="FNYO01000108">
    <property type="protein sequence ID" value="SEJ44611.1"/>
    <property type="molecule type" value="Genomic_DNA"/>
</dbReference>
<protein>
    <submittedName>
        <fullName evidence="1">Abortive infection protein, AbiV family</fullName>
    </submittedName>
</protein>
<organism evidence="1 2">
    <name type="scientific">Azotobacter beijerinckii</name>
    <dbReference type="NCBI Taxonomy" id="170623"/>
    <lineage>
        <taxon>Bacteria</taxon>
        <taxon>Pseudomonadati</taxon>
        <taxon>Pseudomonadota</taxon>
        <taxon>Gammaproteobacteria</taxon>
        <taxon>Pseudomonadales</taxon>
        <taxon>Pseudomonadaceae</taxon>
        <taxon>Azotobacter</taxon>
    </lineage>
</organism>
<gene>
    <name evidence="1" type="ORF">SAMN04244579_04413</name>
</gene>
<evidence type="ECO:0000313" key="2">
    <source>
        <dbReference type="Proteomes" id="UP000199005"/>
    </source>
</evidence>
<reference evidence="1 2" key="1">
    <citation type="submission" date="2016-10" db="EMBL/GenBank/DDBJ databases">
        <authorList>
            <person name="de Groot N.N."/>
        </authorList>
    </citation>
    <scope>NUCLEOTIDE SEQUENCE [LARGE SCALE GENOMIC DNA]</scope>
    <source>
        <strain evidence="1 2">DSM 1041</strain>
    </source>
</reference>
<sequence>MNSLSITELHTLRLAIFDNAENLHKEAKLLHEHKMFSRAYLLAHFCFEELGKIPIIVGAIGKLTTGESVDWRKLKKRFYSHTEKISSQNQHYYTFGLDLDLLEDTDLKWLNTAQQKVDKSFNLKNLATYVDVSGKSFLLPGEQISESASKELLDLAFECLRAHWHSENLTNPVLKKLTNKSINRTS</sequence>
<evidence type="ECO:0000313" key="1">
    <source>
        <dbReference type="EMBL" id="SEJ44611.1"/>
    </source>
</evidence>
<dbReference type="InterPro" id="IPR030987">
    <property type="entry name" value="AbiV"/>
</dbReference>
<dbReference type="STRING" id="170623.SAMN04244579_04413"/>
<accession>A0A1H6YTK7</accession>
<dbReference type="AlphaFoldDB" id="A0A1H6YTK7"/>
<dbReference type="RefSeq" id="WP_090902888.1">
    <property type="nucleotide sequence ID" value="NZ_FNYO01000108.1"/>
</dbReference>
<name>A0A1H6YTK7_9GAMM</name>
<proteinExistence type="predicted"/>
<dbReference type="Proteomes" id="UP000199005">
    <property type="component" value="Unassembled WGS sequence"/>
</dbReference>
<dbReference type="Pfam" id="PF18728">
    <property type="entry name" value="HEPN_AbiV"/>
    <property type="match status" value="1"/>
</dbReference>
<dbReference type="NCBIfam" id="TIGR04498">
    <property type="entry name" value="AbiV_defense"/>
    <property type="match status" value="1"/>
</dbReference>